<protein>
    <recommendedName>
        <fullName evidence="1">DUF4158 domain-containing protein</fullName>
    </recommendedName>
</protein>
<dbReference type="AlphaFoldDB" id="A0A2P7NRG8"/>
<name>A0A2P7NRG8_9PROT</name>
<evidence type="ECO:0000259" key="1">
    <source>
        <dbReference type="Pfam" id="PF13700"/>
    </source>
</evidence>
<dbReference type="Proteomes" id="UP000241912">
    <property type="component" value="Unassembled WGS sequence"/>
</dbReference>
<dbReference type="OrthoDB" id="7859894at2"/>
<feature type="domain" description="DUF4158" evidence="1">
    <location>
        <begin position="6"/>
        <end position="166"/>
    </location>
</feature>
<gene>
    <name evidence="2" type="ORF">C7H79_15565</name>
</gene>
<accession>A0A2P7NRG8</accession>
<sequence length="167" mass="19562">MPRMRILTASEQETFDRPPVFDHRERKQYFSLPKGLMDIATTLRSPISQIGFLLMCGYFKATKRFYLPQDFHKRDIEAVARILTLQNVNFTADGYPKQTRARHQKFILDFYGFAPFNEKAKTSIAVEVSTMTRAHLKPKLIFDRCVDFLIQQRTQVPTVRSLTDIIR</sequence>
<dbReference type="RefSeq" id="WP_106708195.1">
    <property type="nucleotide sequence ID" value="NZ_PXXU01000077.1"/>
</dbReference>
<organism evidence="2 3">
    <name type="scientific">Nitrosomonas supralitoralis</name>
    <dbReference type="NCBI Taxonomy" id="2116706"/>
    <lineage>
        <taxon>Bacteria</taxon>
        <taxon>Pseudomonadati</taxon>
        <taxon>Pseudomonadota</taxon>
        <taxon>Betaproteobacteria</taxon>
        <taxon>Nitrosomonadales</taxon>
        <taxon>Nitrosomonadaceae</taxon>
        <taxon>Nitrosomonas</taxon>
    </lineage>
</organism>
<dbReference type="EMBL" id="PXXU01000077">
    <property type="protein sequence ID" value="PSJ16063.1"/>
    <property type="molecule type" value="Genomic_DNA"/>
</dbReference>
<comment type="caution">
    <text evidence="2">The sequence shown here is derived from an EMBL/GenBank/DDBJ whole genome shotgun (WGS) entry which is preliminary data.</text>
</comment>
<reference evidence="2 3" key="1">
    <citation type="submission" date="2018-03" db="EMBL/GenBank/DDBJ databases">
        <title>Draft genome of Nitrosomonas supralitoralis APG5.</title>
        <authorList>
            <person name="Urakawa H."/>
            <person name="Lopez J.V."/>
        </authorList>
    </citation>
    <scope>NUCLEOTIDE SEQUENCE [LARGE SCALE GENOMIC DNA]</scope>
    <source>
        <strain evidence="2 3">APG5</strain>
    </source>
</reference>
<dbReference type="Pfam" id="PF13700">
    <property type="entry name" value="DUF4158"/>
    <property type="match status" value="1"/>
</dbReference>
<keyword evidence="3" id="KW-1185">Reference proteome</keyword>
<evidence type="ECO:0000313" key="2">
    <source>
        <dbReference type="EMBL" id="PSJ16063.1"/>
    </source>
</evidence>
<dbReference type="InterPro" id="IPR025296">
    <property type="entry name" value="DUF4158"/>
</dbReference>
<evidence type="ECO:0000313" key="3">
    <source>
        <dbReference type="Proteomes" id="UP000241912"/>
    </source>
</evidence>
<proteinExistence type="predicted"/>